<evidence type="ECO:0000313" key="2">
    <source>
        <dbReference type="EMBL" id="OQE36282.1"/>
    </source>
</evidence>
<evidence type="ECO:0000313" key="3">
    <source>
        <dbReference type="Proteomes" id="UP000191500"/>
    </source>
</evidence>
<feature type="compositionally biased region" description="Basic residues" evidence="1">
    <location>
        <begin position="363"/>
        <end position="373"/>
    </location>
</feature>
<keyword evidence="3" id="KW-1185">Reference proteome</keyword>
<feature type="region of interest" description="Disordered" evidence="1">
    <location>
        <begin position="820"/>
        <end position="876"/>
    </location>
</feature>
<comment type="caution">
    <text evidence="2">The sequence shown here is derived from an EMBL/GenBank/DDBJ whole genome shotgun (WGS) entry which is preliminary data.</text>
</comment>
<feature type="region of interest" description="Disordered" evidence="1">
    <location>
        <begin position="131"/>
        <end position="206"/>
    </location>
</feature>
<dbReference type="EMBL" id="MDDG01000012">
    <property type="protein sequence ID" value="OQE36282.1"/>
    <property type="molecule type" value="Genomic_DNA"/>
</dbReference>
<proteinExistence type="predicted"/>
<accession>A0A1V6UCU3</accession>
<protein>
    <submittedName>
        <fullName evidence="2">Uncharacterized protein</fullName>
    </submittedName>
</protein>
<organism evidence="2 3">
    <name type="scientific">Penicillium coprophilum</name>
    <dbReference type="NCBI Taxonomy" id="36646"/>
    <lineage>
        <taxon>Eukaryota</taxon>
        <taxon>Fungi</taxon>
        <taxon>Dikarya</taxon>
        <taxon>Ascomycota</taxon>
        <taxon>Pezizomycotina</taxon>
        <taxon>Eurotiomycetes</taxon>
        <taxon>Eurotiomycetidae</taxon>
        <taxon>Eurotiales</taxon>
        <taxon>Aspergillaceae</taxon>
        <taxon>Penicillium</taxon>
    </lineage>
</organism>
<feature type="compositionally biased region" description="Basic and acidic residues" evidence="1">
    <location>
        <begin position="436"/>
        <end position="457"/>
    </location>
</feature>
<name>A0A1V6UCU3_9EURO</name>
<dbReference type="AlphaFoldDB" id="A0A1V6UCU3"/>
<gene>
    <name evidence="2" type="ORF">PENCOP_c012G06325</name>
</gene>
<feature type="region of interest" description="Disordered" evidence="1">
    <location>
        <begin position="340"/>
        <end position="457"/>
    </location>
</feature>
<feature type="region of interest" description="Disordered" evidence="1">
    <location>
        <begin position="624"/>
        <end position="662"/>
    </location>
</feature>
<reference evidence="3" key="1">
    <citation type="journal article" date="2017" name="Nat. Microbiol.">
        <title>Global analysis of biosynthetic gene clusters reveals vast potential of secondary metabolite production in Penicillium species.</title>
        <authorList>
            <person name="Nielsen J.C."/>
            <person name="Grijseels S."/>
            <person name="Prigent S."/>
            <person name="Ji B."/>
            <person name="Dainat J."/>
            <person name="Nielsen K.F."/>
            <person name="Frisvad J.C."/>
            <person name="Workman M."/>
            <person name="Nielsen J."/>
        </authorList>
    </citation>
    <scope>NUCLEOTIDE SEQUENCE [LARGE SCALE GENOMIC DNA]</scope>
    <source>
        <strain evidence="3">IBT 31321</strain>
    </source>
</reference>
<evidence type="ECO:0000256" key="1">
    <source>
        <dbReference type="SAM" id="MobiDB-lite"/>
    </source>
</evidence>
<dbReference type="Proteomes" id="UP000191500">
    <property type="component" value="Unassembled WGS sequence"/>
</dbReference>
<dbReference type="STRING" id="36646.A0A1V6UCU3"/>
<feature type="compositionally biased region" description="Polar residues" evidence="1">
    <location>
        <begin position="852"/>
        <end position="867"/>
    </location>
</feature>
<sequence>MAESAEQLRKMRILQMADLGTARREMISTADLKKETRTQIANIESKRYLDQRDEAQLSKWANLHAEIGDTRGLEELDDIDCGQSHRANLHATLHPNGSQPCTYANHPYPLPSTGRGGGVMGKRGRGGFVPTPPNGPAALPPASTRTSIHTTVGRPKRPGQRNRSATMSASMHLDPALNCNNDGSDARERGRGRGRGKSKGRGNASEQVHIASAPIRVQRPVPAVDFGARISEPGDFMSLVQSRRATEMYKNPLNADISAPMQTTATAQELVSPNELKVKLALGGTSKKRTATVFPPLSPALSRAAPSKPPSQVFSIKETLSLRPAKPQATVTEISQPRIGPYLVETPSPSPRVVPIDKTASFKSRKTQTHKSKSSQSHRQSPLAVAVATDEIRWKVLPGEQPRKKGVAPSSKETVSSERPTPLAEVMKTPTVKATQTKDTKRNFATDSQRAKTKQEIQSHDLLSDGDYPVDAATKVHRPLKTVAIQSPGTAELAGLQFATKADDSMPIKSIDEAISPKTPNNDISAVHSRRNDQNQDDNFVVSNRQIIAELRDMREYIRSPHDLATTRDIERILEAKLLELMPTASASATAPASPAAPNIGSQLENLVALIESLSALHQRTKAVEASSAARRDLTPFGGHRSPPPPSSSSNSPPSADKSAHKFESLQVSDKLIAPLQPQRVSPNPAVRLLETSKGATTSDASVQVTSVLGARSKETVKKAMTLSDSIFAGPAGPIILTSTVTEPNQMRSQITTRALGANHPNIPSQQGERVQPTVRTIGPAPYKPRVIGPAPSVYEQTTLRDLPGPPVRTVSVQQATTDTLTENRSSADVASRAHSSGPASEQVVGRLLSMPNPSTIQQPKVKTANSIPVIRSRRQ</sequence>
<feature type="compositionally biased region" description="Polar residues" evidence="1">
    <location>
        <begin position="820"/>
        <end position="840"/>
    </location>
</feature>